<proteinExistence type="predicted"/>
<evidence type="ECO:0000256" key="1">
    <source>
        <dbReference type="SAM" id="Phobius"/>
    </source>
</evidence>
<keyword evidence="1" id="KW-0472">Membrane</keyword>
<keyword evidence="1" id="KW-0812">Transmembrane</keyword>
<feature type="transmembrane region" description="Helical" evidence="1">
    <location>
        <begin position="47"/>
        <end position="68"/>
    </location>
</feature>
<keyword evidence="3" id="KW-1185">Reference proteome</keyword>
<accession>A0ABT3L967</accession>
<comment type="caution">
    <text evidence="2">The sequence shown here is derived from an EMBL/GenBank/DDBJ whole genome shotgun (WGS) entry which is preliminary data.</text>
</comment>
<dbReference type="Proteomes" id="UP001526426">
    <property type="component" value="Unassembled WGS sequence"/>
</dbReference>
<dbReference type="EMBL" id="JAIHOM010000084">
    <property type="protein sequence ID" value="MCW6037692.1"/>
    <property type="molecule type" value="Genomic_DNA"/>
</dbReference>
<sequence>MVKRLDYKTAILTKPPRDRQIIRLTTPPGFCEAKVSVNRQGGWRLGVFWLIMAVTLLGGAGISGLWLVQLVPERTCDALTPMTPASERLWCGQVAAQTGDFQGVFQAIAEIDQWSEDHPLYKDAQELIEDWTRLVLATAAQHLDQGDLGGALELARQLPNSESVARLTQTTLTDWETQWQEGEELAEQFETAIQQQAWSEAEQVNLSLGQHPLDYWRVERRGEFQTRLQQEQRGAQLLAQAQQLAGEGTVQSLDQAIQLVNQIEGSTYIKGQAQVQQSFWSRWFLEQARLYLQQGGVAEAIALVERIPPQSLVYPQAQDCLNGIRALQNNLGRGGSLPPTLLQLCQGQ</sequence>
<evidence type="ECO:0000313" key="3">
    <source>
        <dbReference type="Proteomes" id="UP001526426"/>
    </source>
</evidence>
<organism evidence="2 3">
    <name type="scientific">Spirulina subsalsa FACHB-351</name>
    <dbReference type="NCBI Taxonomy" id="234711"/>
    <lineage>
        <taxon>Bacteria</taxon>
        <taxon>Bacillati</taxon>
        <taxon>Cyanobacteriota</taxon>
        <taxon>Cyanophyceae</taxon>
        <taxon>Spirulinales</taxon>
        <taxon>Spirulinaceae</taxon>
        <taxon>Spirulina</taxon>
    </lineage>
</organism>
<gene>
    <name evidence="2" type="ORF">K4A83_15630</name>
</gene>
<keyword evidence="1" id="KW-1133">Transmembrane helix</keyword>
<name>A0ABT3L967_9CYAN</name>
<evidence type="ECO:0000313" key="2">
    <source>
        <dbReference type="EMBL" id="MCW6037692.1"/>
    </source>
</evidence>
<dbReference type="RefSeq" id="WP_265265554.1">
    <property type="nucleotide sequence ID" value="NZ_JAIHOM010000084.1"/>
</dbReference>
<reference evidence="2 3" key="1">
    <citation type="submission" date="2021-08" db="EMBL/GenBank/DDBJ databases">
        <title>Draft genome sequence of Spirulina subsalsa with high tolerance to salinity and hype-accumulation of phycocyanin.</title>
        <authorList>
            <person name="Pei H."/>
            <person name="Jiang L."/>
        </authorList>
    </citation>
    <scope>NUCLEOTIDE SEQUENCE [LARGE SCALE GENOMIC DNA]</scope>
    <source>
        <strain evidence="2 3">FACHB-351</strain>
    </source>
</reference>
<protein>
    <submittedName>
        <fullName evidence="2">Uncharacterized protein</fullName>
    </submittedName>
</protein>